<dbReference type="SUPFAM" id="SSF55073">
    <property type="entry name" value="Nucleotide cyclase"/>
    <property type="match status" value="1"/>
</dbReference>
<evidence type="ECO:0000313" key="3">
    <source>
        <dbReference type="Proteomes" id="UP000557772"/>
    </source>
</evidence>
<dbReference type="Proteomes" id="UP000557772">
    <property type="component" value="Unassembled WGS sequence"/>
</dbReference>
<protein>
    <submittedName>
        <fullName evidence="2">GGDEF domain-containing protein</fullName>
    </submittedName>
</protein>
<dbReference type="InterPro" id="IPR043128">
    <property type="entry name" value="Rev_trsase/Diguanyl_cyclase"/>
</dbReference>
<keyword evidence="1" id="KW-1133">Transmembrane helix</keyword>
<accession>A0A849AJD3</accession>
<feature type="transmembrane region" description="Helical" evidence="1">
    <location>
        <begin position="72"/>
        <end position="92"/>
    </location>
</feature>
<evidence type="ECO:0000313" key="2">
    <source>
        <dbReference type="EMBL" id="NNG40535.1"/>
    </source>
</evidence>
<evidence type="ECO:0000256" key="1">
    <source>
        <dbReference type="SAM" id="Phobius"/>
    </source>
</evidence>
<proteinExistence type="predicted"/>
<comment type="caution">
    <text evidence="2">The sequence shown here is derived from an EMBL/GenBank/DDBJ whole genome shotgun (WGS) entry which is preliminary data.</text>
</comment>
<feature type="transmembrane region" description="Helical" evidence="1">
    <location>
        <begin position="21"/>
        <end position="40"/>
    </location>
</feature>
<organism evidence="2 3">
    <name type="scientific">Flexivirga aerilata</name>
    <dbReference type="NCBI Taxonomy" id="1656889"/>
    <lineage>
        <taxon>Bacteria</taxon>
        <taxon>Bacillati</taxon>
        <taxon>Actinomycetota</taxon>
        <taxon>Actinomycetes</taxon>
        <taxon>Micrococcales</taxon>
        <taxon>Dermacoccaceae</taxon>
        <taxon>Flexivirga</taxon>
    </lineage>
</organism>
<dbReference type="RefSeq" id="WP_171156895.1">
    <property type="nucleotide sequence ID" value="NZ_JABENB010000002.1"/>
</dbReference>
<dbReference type="AlphaFoldDB" id="A0A849AJD3"/>
<reference evidence="2 3" key="1">
    <citation type="submission" date="2020-05" db="EMBL/GenBank/DDBJ databases">
        <title>Flexivirga sp. ID2601S isolated from air conditioner.</title>
        <authorList>
            <person name="Kim D.H."/>
        </authorList>
    </citation>
    <scope>NUCLEOTIDE SEQUENCE [LARGE SCALE GENOMIC DNA]</scope>
    <source>
        <strain evidence="2 3">ID2601S</strain>
    </source>
</reference>
<keyword evidence="3" id="KW-1185">Reference proteome</keyword>
<name>A0A849AJD3_9MICO</name>
<dbReference type="Gene3D" id="3.30.70.270">
    <property type="match status" value="1"/>
</dbReference>
<sequence length="297" mass="30927">MSKHQATERSFRSALRERWTPALTDLYAVSVAGAAAGLVAGVQTTWSARLMLGGVAVAVALLALFGESFTGLGVGIAGALVAAIVLQSAGLWTSERFGWSLALCAVMPLLGWLSGVAASTARASARLAARPRAGTVAPAYGSLGLLTTDAFEQRVTEEVARAERFGRPLTLVVIESRSVLDEPAAYQRARRSLARIMEATTRDTDVPADLGDGRFALLLPETGESGAWDQLAPILRVTGQHTVELGDGGRAPVTSVLQVGIGVAAIGAERGTPPEALSLRARREASASLDDLASWVA</sequence>
<dbReference type="EMBL" id="JABENB010000002">
    <property type="protein sequence ID" value="NNG40535.1"/>
    <property type="molecule type" value="Genomic_DNA"/>
</dbReference>
<keyword evidence="1" id="KW-0812">Transmembrane</keyword>
<dbReference type="InterPro" id="IPR029787">
    <property type="entry name" value="Nucleotide_cyclase"/>
</dbReference>
<keyword evidence="1" id="KW-0472">Membrane</keyword>
<gene>
    <name evidence="2" type="ORF">HJ588_14805</name>
</gene>
<feature type="transmembrane region" description="Helical" evidence="1">
    <location>
        <begin position="98"/>
        <end position="121"/>
    </location>
</feature>